<accession>R9P9J6</accession>
<proteinExistence type="predicted"/>
<dbReference type="PANTHER" id="PTHR42919:SF40">
    <property type="entry name" value="FAMILY ACETYLTRANSFERASE, PUTATIVE-RELATED"/>
    <property type="match status" value="1"/>
</dbReference>
<dbReference type="OrthoDB" id="9975416at2759"/>
<evidence type="ECO:0000313" key="3">
    <source>
        <dbReference type="Proteomes" id="UP000014071"/>
    </source>
</evidence>
<dbReference type="AlphaFoldDB" id="R9P9J6"/>
<dbReference type="GO" id="GO:0016747">
    <property type="term" value="F:acyltransferase activity, transferring groups other than amino-acyl groups"/>
    <property type="evidence" value="ECO:0007669"/>
    <property type="project" value="InterPro"/>
</dbReference>
<dbReference type="PROSITE" id="PS51186">
    <property type="entry name" value="GNAT"/>
    <property type="match status" value="1"/>
</dbReference>
<dbReference type="GeneID" id="24107621"/>
<dbReference type="HOGENOM" id="CLU_013985_18_0_1"/>
<dbReference type="PANTHER" id="PTHR42919">
    <property type="entry name" value="N-ALPHA-ACETYLTRANSFERASE"/>
    <property type="match status" value="1"/>
</dbReference>
<dbReference type="EMBL" id="DF238785">
    <property type="protein sequence ID" value="GAC94755.1"/>
    <property type="molecule type" value="Genomic_DNA"/>
</dbReference>
<name>R9P9J6_PSEHS</name>
<dbReference type="Pfam" id="PF00583">
    <property type="entry name" value="Acetyltransf_1"/>
    <property type="match status" value="1"/>
</dbReference>
<dbReference type="CDD" id="cd04301">
    <property type="entry name" value="NAT_SF"/>
    <property type="match status" value="1"/>
</dbReference>
<reference evidence="3" key="1">
    <citation type="journal article" date="2013" name="Genome Announc.">
        <title>Draft genome sequence of the basidiomycetous yeast-like fungus Pseudozyma hubeiensis SY62, which produces an abundant amount of the biosurfactant mannosylerythritol lipids.</title>
        <authorList>
            <person name="Konishi M."/>
            <person name="Hatada Y."/>
            <person name="Horiuchi J."/>
        </authorList>
    </citation>
    <scope>NUCLEOTIDE SEQUENCE [LARGE SCALE GENOMIC DNA]</scope>
    <source>
        <strain evidence="3">SY62</strain>
    </source>
</reference>
<dbReference type="InterPro" id="IPR016181">
    <property type="entry name" value="Acyl_CoA_acyltransferase"/>
</dbReference>
<dbReference type="Gene3D" id="3.40.630.30">
    <property type="match status" value="1"/>
</dbReference>
<dbReference type="SUPFAM" id="SSF55729">
    <property type="entry name" value="Acyl-CoA N-acyltransferases (Nat)"/>
    <property type="match status" value="1"/>
</dbReference>
<evidence type="ECO:0000313" key="2">
    <source>
        <dbReference type="EMBL" id="GAC94755.1"/>
    </source>
</evidence>
<gene>
    <name evidence="2" type="ORF">PHSY_002328</name>
</gene>
<feature type="domain" description="N-acetyltransferase" evidence="1">
    <location>
        <begin position="1"/>
        <end position="146"/>
    </location>
</feature>
<dbReference type="InterPro" id="IPR051556">
    <property type="entry name" value="N-term/lysine_N-AcTrnsfr"/>
</dbReference>
<keyword evidence="3" id="KW-1185">Reference proteome</keyword>
<protein>
    <recommendedName>
        <fullName evidence="1">N-acetyltransferase domain-containing protein</fullName>
    </recommendedName>
</protein>
<dbReference type="RefSeq" id="XP_012188342.1">
    <property type="nucleotide sequence ID" value="XM_012332952.1"/>
</dbReference>
<dbReference type="eggNOG" id="ENOG502S9A6">
    <property type="taxonomic scope" value="Eukaryota"/>
</dbReference>
<sequence>MPAEDMQDYLKTSYSTDRIESEITDTQTFLFYTARDNQTHKLLGFVQLNRASEEPCLQIKPPHTIELQRIYTDSKAHSRGVGSKLMAKALEYSIDQGYKAIWLGVWEENLKAQKFYLERHHFDKVGEHDFTIGSCVQTDWILERHL</sequence>
<dbReference type="InterPro" id="IPR000182">
    <property type="entry name" value="GNAT_dom"/>
</dbReference>
<dbReference type="STRING" id="1305764.R9P9J6"/>
<organism evidence="2 3">
    <name type="scientific">Pseudozyma hubeiensis (strain SY62)</name>
    <name type="common">Yeast</name>
    <dbReference type="NCBI Taxonomy" id="1305764"/>
    <lineage>
        <taxon>Eukaryota</taxon>
        <taxon>Fungi</taxon>
        <taxon>Dikarya</taxon>
        <taxon>Basidiomycota</taxon>
        <taxon>Ustilaginomycotina</taxon>
        <taxon>Ustilaginomycetes</taxon>
        <taxon>Ustilaginales</taxon>
        <taxon>Ustilaginaceae</taxon>
        <taxon>Pseudozyma</taxon>
    </lineage>
</organism>
<evidence type="ECO:0000259" key="1">
    <source>
        <dbReference type="PROSITE" id="PS51186"/>
    </source>
</evidence>
<dbReference type="Proteomes" id="UP000014071">
    <property type="component" value="Unassembled WGS sequence"/>
</dbReference>